<comment type="caution">
    <text evidence="8">The sequence shown here is derived from an EMBL/GenBank/DDBJ whole genome shotgun (WGS) entry which is preliminary data.</text>
</comment>
<reference evidence="8 9" key="1">
    <citation type="submission" date="2024-02" db="EMBL/GenBank/DDBJ databases">
        <title>De novo assembly and annotation of 12 fungi associated with fruit tree decline syndrome in Ontario, Canada.</title>
        <authorList>
            <person name="Sulman M."/>
            <person name="Ellouze W."/>
            <person name="Ilyukhin E."/>
        </authorList>
    </citation>
    <scope>NUCLEOTIDE SEQUENCE [LARGE SCALE GENOMIC DNA]</scope>
    <source>
        <strain evidence="8 9">M97-236</strain>
    </source>
</reference>
<name>A0ABR3RA37_9PLEO</name>
<evidence type="ECO:0000256" key="1">
    <source>
        <dbReference type="ARBA" id="ARBA00004141"/>
    </source>
</evidence>
<evidence type="ECO:0000256" key="4">
    <source>
        <dbReference type="ARBA" id="ARBA00022989"/>
    </source>
</evidence>
<feature type="transmembrane region" description="Helical" evidence="6">
    <location>
        <begin position="64"/>
        <end position="88"/>
    </location>
</feature>
<evidence type="ECO:0000313" key="9">
    <source>
        <dbReference type="Proteomes" id="UP001521222"/>
    </source>
</evidence>
<dbReference type="InterPro" id="IPR020846">
    <property type="entry name" value="MFS_dom"/>
</dbReference>
<evidence type="ECO:0000256" key="3">
    <source>
        <dbReference type="ARBA" id="ARBA00022692"/>
    </source>
</evidence>
<keyword evidence="3 6" id="KW-0812">Transmembrane</keyword>
<dbReference type="PANTHER" id="PTHR48022">
    <property type="entry name" value="PLASTIDIC GLUCOSE TRANSPORTER 4"/>
    <property type="match status" value="1"/>
</dbReference>
<evidence type="ECO:0000256" key="6">
    <source>
        <dbReference type="SAM" id="Phobius"/>
    </source>
</evidence>
<proteinExistence type="inferred from homology"/>
<dbReference type="InterPro" id="IPR050360">
    <property type="entry name" value="MFS_Sugar_Transporters"/>
</dbReference>
<comment type="similarity">
    <text evidence="2">Belongs to the major facilitator superfamily. Sugar transporter (TC 2.A.1.1) family.</text>
</comment>
<protein>
    <recommendedName>
        <fullName evidence="7">Major facilitator superfamily (MFS) profile domain-containing protein</fullName>
    </recommendedName>
</protein>
<sequence>MDAFDKQFGVWNPMSQSWVLESYWLSLFNSLNYIGFAFDVYVGMELAVVPAFQSEIVPASARGFIVGTYQLSLTFGGFVINCVCRGTSDIQDNHAWRIPLGLFYIVPTIVLSLIFLVPESPRWLLKQDRAEEAKANLVKLRVGRFTEEQIELEFRELQAVLRSEVTFEKGKFKELFQGANLKRTVLVILVNFFQQATGQAFASQYGTI</sequence>
<dbReference type="InterPro" id="IPR005828">
    <property type="entry name" value="MFS_sugar_transport-like"/>
</dbReference>
<dbReference type="PANTHER" id="PTHR48022:SF2">
    <property type="entry name" value="PLASTIDIC GLUCOSE TRANSPORTER 4"/>
    <property type="match status" value="1"/>
</dbReference>
<dbReference type="Gene3D" id="1.20.1250.20">
    <property type="entry name" value="MFS general substrate transporter like domains"/>
    <property type="match status" value="1"/>
</dbReference>
<feature type="domain" description="Major facilitator superfamily (MFS) profile" evidence="7">
    <location>
        <begin position="1"/>
        <end position="208"/>
    </location>
</feature>
<dbReference type="InterPro" id="IPR036259">
    <property type="entry name" value="MFS_trans_sf"/>
</dbReference>
<feature type="transmembrane region" description="Helical" evidence="6">
    <location>
        <begin position="94"/>
        <end position="117"/>
    </location>
</feature>
<dbReference type="EMBL" id="JAKIXB020000016">
    <property type="protein sequence ID" value="KAL1601291.1"/>
    <property type="molecule type" value="Genomic_DNA"/>
</dbReference>
<gene>
    <name evidence="8" type="ORF">SLS59_005445</name>
</gene>
<dbReference type="PROSITE" id="PS50850">
    <property type="entry name" value="MFS"/>
    <property type="match status" value="1"/>
</dbReference>
<dbReference type="Proteomes" id="UP001521222">
    <property type="component" value="Unassembled WGS sequence"/>
</dbReference>
<evidence type="ECO:0000256" key="2">
    <source>
        <dbReference type="ARBA" id="ARBA00010992"/>
    </source>
</evidence>
<keyword evidence="5 6" id="KW-0472">Membrane</keyword>
<comment type="subcellular location">
    <subcellularLocation>
        <location evidence="1">Membrane</location>
        <topology evidence="1">Multi-pass membrane protein</topology>
    </subcellularLocation>
</comment>
<accession>A0ABR3RA37</accession>
<dbReference type="Pfam" id="PF00083">
    <property type="entry name" value="Sugar_tr"/>
    <property type="match status" value="1"/>
</dbReference>
<dbReference type="SUPFAM" id="SSF103473">
    <property type="entry name" value="MFS general substrate transporter"/>
    <property type="match status" value="1"/>
</dbReference>
<keyword evidence="9" id="KW-1185">Reference proteome</keyword>
<organism evidence="8 9">
    <name type="scientific">Nothophoma quercina</name>
    <dbReference type="NCBI Taxonomy" id="749835"/>
    <lineage>
        <taxon>Eukaryota</taxon>
        <taxon>Fungi</taxon>
        <taxon>Dikarya</taxon>
        <taxon>Ascomycota</taxon>
        <taxon>Pezizomycotina</taxon>
        <taxon>Dothideomycetes</taxon>
        <taxon>Pleosporomycetidae</taxon>
        <taxon>Pleosporales</taxon>
        <taxon>Pleosporineae</taxon>
        <taxon>Didymellaceae</taxon>
        <taxon>Nothophoma</taxon>
    </lineage>
</organism>
<evidence type="ECO:0000256" key="5">
    <source>
        <dbReference type="ARBA" id="ARBA00023136"/>
    </source>
</evidence>
<evidence type="ECO:0000313" key="8">
    <source>
        <dbReference type="EMBL" id="KAL1601291.1"/>
    </source>
</evidence>
<evidence type="ECO:0000259" key="7">
    <source>
        <dbReference type="PROSITE" id="PS50850"/>
    </source>
</evidence>
<keyword evidence="4 6" id="KW-1133">Transmembrane helix</keyword>